<keyword evidence="5" id="KW-0648">Protein biosynthesis</keyword>
<comment type="caution">
    <text evidence="10">The sequence shown here is derived from an EMBL/GenBank/DDBJ whole genome shotgun (WGS) entry which is preliminary data.</text>
</comment>
<dbReference type="InterPro" id="IPR006195">
    <property type="entry name" value="aa-tRNA-synth_II"/>
</dbReference>
<dbReference type="SUPFAM" id="SSF55681">
    <property type="entry name" value="Class II aaRS and biotin synthetases"/>
    <property type="match status" value="1"/>
</dbReference>
<dbReference type="InterPro" id="IPR002314">
    <property type="entry name" value="aa-tRNA-synt_IIb"/>
</dbReference>
<evidence type="ECO:0000259" key="9">
    <source>
        <dbReference type="PROSITE" id="PS50862"/>
    </source>
</evidence>
<dbReference type="CDD" id="cd00779">
    <property type="entry name" value="ProRS_core_prok"/>
    <property type="match status" value="1"/>
</dbReference>
<gene>
    <name evidence="10" type="ORF">NQ317_004967</name>
</gene>
<dbReference type="PROSITE" id="PS50862">
    <property type="entry name" value="AA_TRNA_LIGASE_II"/>
    <property type="match status" value="1"/>
</dbReference>
<dbReference type="InterPro" id="IPR045864">
    <property type="entry name" value="aa-tRNA-synth_II/BPL/LPL"/>
</dbReference>
<name>A0ABQ9K252_9CUCU</name>
<comment type="catalytic activity">
    <reaction evidence="8">
        <text>tRNA(Pro) + L-proline + ATP = L-prolyl-tRNA(Pro) + AMP + diphosphate</text>
        <dbReference type="Rhea" id="RHEA:14305"/>
        <dbReference type="Rhea" id="RHEA-COMP:9700"/>
        <dbReference type="Rhea" id="RHEA-COMP:9702"/>
        <dbReference type="ChEBI" id="CHEBI:30616"/>
        <dbReference type="ChEBI" id="CHEBI:33019"/>
        <dbReference type="ChEBI" id="CHEBI:60039"/>
        <dbReference type="ChEBI" id="CHEBI:78442"/>
        <dbReference type="ChEBI" id="CHEBI:78532"/>
        <dbReference type="ChEBI" id="CHEBI:456215"/>
        <dbReference type="EC" id="6.1.1.15"/>
    </reaction>
</comment>
<dbReference type="Proteomes" id="UP001162164">
    <property type="component" value="Unassembled WGS sequence"/>
</dbReference>
<dbReference type="InterPro" id="IPR033730">
    <property type="entry name" value="ProRS_core_prok"/>
</dbReference>
<sequence>MSVNSGRHCLSKIFQPVTIVSKTANLGRQDVTSKSQRLMLELGIIQQAVPGCFHFLPLGMKSLEKLIRIVDSEMLKIEGQKVMFPGLIDSKLWKTSGRLEDSSELFQLKDRHNHDYLLSPTHEEVASELISRLGHISYKHYPLRLYQITVKYRDELKPRFGLMRGREFLMKDMYSFDTDVHSARKTYEEVCQCYDSIFKKIGVGFLKVLGTSGTMGGNLSHEYHYLAHVGEDRILLCQNCNYLANVQLSGSCKCPKCGEQTKLDIKNSIEVGHTFFLGVKYSKSLKAHFLSKNAKPEVLQMGSYGMGLSRLIAASVEVLSTEQEMRWPDSLAPYNIVILPPKAGSKEEAKTKNIAEKLYVALEGQIEGLKDNVLLDDRLSLTLGRRFLDAKRVGYRYIVVINKRAADVVPLFEFNDIKTNTRLYLSENELLTYIKDNTVF</sequence>
<evidence type="ECO:0000256" key="4">
    <source>
        <dbReference type="ARBA" id="ARBA00022840"/>
    </source>
</evidence>
<dbReference type="PANTHER" id="PTHR42753:SF10">
    <property type="entry name" value="PROLINE--TRNA LIGASE, MITOCHONDRIAL-RELATED"/>
    <property type="match status" value="1"/>
</dbReference>
<dbReference type="InterPro" id="IPR036621">
    <property type="entry name" value="Anticodon-bd_dom_sf"/>
</dbReference>
<keyword evidence="2" id="KW-0436">Ligase</keyword>
<evidence type="ECO:0000256" key="7">
    <source>
        <dbReference type="ARBA" id="ARBA00029731"/>
    </source>
</evidence>
<dbReference type="InterPro" id="IPR002316">
    <property type="entry name" value="Pro-tRNA-ligase_IIa"/>
</dbReference>
<keyword evidence="6" id="KW-0030">Aminoacyl-tRNA synthetase</keyword>
<dbReference type="InterPro" id="IPR050062">
    <property type="entry name" value="Pro-tRNA_synthetase"/>
</dbReference>
<dbReference type="EC" id="6.1.1.15" evidence="1"/>
<evidence type="ECO:0000256" key="3">
    <source>
        <dbReference type="ARBA" id="ARBA00022741"/>
    </source>
</evidence>
<organism evidence="10 11">
    <name type="scientific">Molorchus minor</name>
    <dbReference type="NCBI Taxonomy" id="1323400"/>
    <lineage>
        <taxon>Eukaryota</taxon>
        <taxon>Metazoa</taxon>
        <taxon>Ecdysozoa</taxon>
        <taxon>Arthropoda</taxon>
        <taxon>Hexapoda</taxon>
        <taxon>Insecta</taxon>
        <taxon>Pterygota</taxon>
        <taxon>Neoptera</taxon>
        <taxon>Endopterygota</taxon>
        <taxon>Coleoptera</taxon>
        <taxon>Polyphaga</taxon>
        <taxon>Cucujiformia</taxon>
        <taxon>Chrysomeloidea</taxon>
        <taxon>Cerambycidae</taxon>
        <taxon>Lamiinae</taxon>
        <taxon>Monochamini</taxon>
        <taxon>Molorchus</taxon>
    </lineage>
</organism>
<dbReference type="Gene3D" id="3.30.930.10">
    <property type="entry name" value="Bira Bifunctional Protein, Domain 2"/>
    <property type="match status" value="1"/>
</dbReference>
<keyword evidence="3" id="KW-0547">Nucleotide-binding</keyword>
<feature type="domain" description="Aminoacyl-transfer RNA synthetases class-II family profile" evidence="9">
    <location>
        <begin position="30"/>
        <end position="328"/>
    </location>
</feature>
<accession>A0ABQ9K252</accession>
<evidence type="ECO:0000256" key="1">
    <source>
        <dbReference type="ARBA" id="ARBA00012831"/>
    </source>
</evidence>
<evidence type="ECO:0000256" key="8">
    <source>
        <dbReference type="ARBA" id="ARBA00047671"/>
    </source>
</evidence>
<dbReference type="PRINTS" id="PR01046">
    <property type="entry name" value="TRNASYNTHPRO"/>
</dbReference>
<dbReference type="Pfam" id="PF00587">
    <property type="entry name" value="tRNA-synt_2b"/>
    <property type="match status" value="1"/>
</dbReference>
<evidence type="ECO:0000256" key="6">
    <source>
        <dbReference type="ARBA" id="ARBA00023146"/>
    </source>
</evidence>
<dbReference type="EMBL" id="JAPWTJ010000028">
    <property type="protein sequence ID" value="KAJ8984706.1"/>
    <property type="molecule type" value="Genomic_DNA"/>
</dbReference>
<evidence type="ECO:0000256" key="5">
    <source>
        <dbReference type="ARBA" id="ARBA00022917"/>
    </source>
</evidence>
<reference evidence="10" key="1">
    <citation type="journal article" date="2023" name="Insect Mol. Biol.">
        <title>Genome sequencing provides insights into the evolution of gene families encoding plant cell wall-degrading enzymes in longhorned beetles.</title>
        <authorList>
            <person name="Shin N.R."/>
            <person name="Okamura Y."/>
            <person name="Kirsch R."/>
            <person name="Pauchet Y."/>
        </authorList>
    </citation>
    <scope>NUCLEOTIDE SEQUENCE</scope>
    <source>
        <strain evidence="10">MMC_N1</strain>
    </source>
</reference>
<keyword evidence="11" id="KW-1185">Reference proteome</keyword>
<dbReference type="SUPFAM" id="SSF52954">
    <property type="entry name" value="Class II aaRS ABD-related"/>
    <property type="match status" value="1"/>
</dbReference>
<proteinExistence type="predicted"/>
<evidence type="ECO:0000313" key="10">
    <source>
        <dbReference type="EMBL" id="KAJ8984706.1"/>
    </source>
</evidence>
<keyword evidence="4" id="KW-0067">ATP-binding</keyword>
<dbReference type="PANTHER" id="PTHR42753">
    <property type="entry name" value="MITOCHONDRIAL RIBOSOME PROTEIN L39/PROLYL-TRNA LIGASE FAMILY MEMBER"/>
    <property type="match status" value="1"/>
</dbReference>
<evidence type="ECO:0000313" key="11">
    <source>
        <dbReference type="Proteomes" id="UP001162164"/>
    </source>
</evidence>
<evidence type="ECO:0000256" key="2">
    <source>
        <dbReference type="ARBA" id="ARBA00022598"/>
    </source>
</evidence>
<protein>
    <recommendedName>
        <fullName evidence="1">proline--tRNA ligase</fullName>
        <ecNumber evidence="1">6.1.1.15</ecNumber>
    </recommendedName>
    <alternativeName>
        <fullName evidence="7">Prolyl-tRNA synthetase</fullName>
    </alternativeName>
</protein>
<dbReference type="Gene3D" id="3.40.50.800">
    <property type="entry name" value="Anticodon-binding domain"/>
    <property type="match status" value="1"/>
</dbReference>